<comment type="caution">
    <text evidence="3">The sequence shown here is derived from an EMBL/GenBank/DDBJ whole genome shotgun (WGS) entry which is preliminary data.</text>
</comment>
<dbReference type="SUPFAM" id="SSF54211">
    <property type="entry name" value="Ribosomal protein S5 domain 2-like"/>
    <property type="match status" value="1"/>
</dbReference>
<name>A0AAW2J1E5_SESRA</name>
<evidence type="ECO:0000256" key="2">
    <source>
        <dbReference type="ARBA" id="ARBA00022840"/>
    </source>
</evidence>
<dbReference type="PANTHER" id="PTHR10457:SF7">
    <property type="entry name" value="GALACTOKINASE-RELATED"/>
    <property type="match status" value="1"/>
</dbReference>
<dbReference type="GO" id="GO:0004335">
    <property type="term" value="F:galactokinase activity"/>
    <property type="evidence" value="ECO:0007669"/>
    <property type="project" value="TreeGrafter"/>
</dbReference>
<proteinExistence type="predicted"/>
<organism evidence="3">
    <name type="scientific">Sesamum radiatum</name>
    <name type="common">Black benniseed</name>
    <dbReference type="NCBI Taxonomy" id="300843"/>
    <lineage>
        <taxon>Eukaryota</taxon>
        <taxon>Viridiplantae</taxon>
        <taxon>Streptophyta</taxon>
        <taxon>Embryophyta</taxon>
        <taxon>Tracheophyta</taxon>
        <taxon>Spermatophyta</taxon>
        <taxon>Magnoliopsida</taxon>
        <taxon>eudicotyledons</taxon>
        <taxon>Gunneridae</taxon>
        <taxon>Pentapetalae</taxon>
        <taxon>asterids</taxon>
        <taxon>lamiids</taxon>
        <taxon>Lamiales</taxon>
        <taxon>Pedaliaceae</taxon>
        <taxon>Sesamum</taxon>
    </lineage>
</organism>
<dbReference type="Gene3D" id="1.20.1440.340">
    <property type="match status" value="1"/>
</dbReference>
<dbReference type="InterPro" id="IPR014721">
    <property type="entry name" value="Ribsml_uS5_D2-typ_fold_subgr"/>
</dbReference>
<dbReference type="GO" id="GO:0005829">
    <property type="term" value="C:cytosol"/>
    <property type="evidence" value="ECO:0007669"/>
    <property type="project" value="TreeGrafter"/>
</dbReference>
<dbReference type="GO" id="GO:0006012">
    <property type="term" value="P:galactose metabolic process"/>
    <property type="evidence" value="ECO:0007669"/>
    <property type="project" value="TreeGrafter"/>
</dbReference>
<protein>
    <submittedName>
        <fullName evidence="3">Galactokinase</fullName>
    </submittedName>
</protein>
<feature type="non-terminal residue" evidence="3">
    <location>
        <position position="1"/>
    </location>
</feature>
<dbReference type="InterPro" id="IPR020568">
    <property type="entry name" value="Ribosomal_Su5_D2-typ_SF"/>
</dbReference>
<dbReference type="EMBL" id="JACGWJ010000793">
    <property type="protein sequence ID" value="KAL0288195.1"/>
    <property type="molecule type" value="Genomic_DNA"/>
</dbReference>
<accession>A0AAW2J1E5</accession>
<keyword evidence="1" id="KW-0547">Nucleotide-binding</keyword>
<gene>
    <name evidence="3" type="ORF">Sradi_7102900</name>
</gene>
<sequence>KTLLNLLASERHIGTQSGGMDQAISVMAQSGFAQLIDFNPIRATEVQLLLIVLGIKLGLKAEKAITDVKTLSDVEALCLSFAGTRGSSDPGLAVKLVTSTGILERRTYSSEEIEQIINEKLSTVFANSPSSLDVLRAAKHFKLHQRAAHVYSESNVSMLSKILCHQS</sequence>
<reference evidence="3" key="2">
    <citation type="journal article" date="2024" name="Plant">
        <title>Genomic evolution and insights into agronomic trait innovations of Sesamum species.</title>
        <authorList>
            <person name="Miao H."/>
            <person name="Wang L."/>
            <person name="Qu L."/>
            <person name="Liu H."/>
            <person name="Sun Y."/>
            <person name="Le M."/>
            <person name="Wang Q."/>
            <person name="Wei S."/>
            <person name="Zheng Y."/>
            <person name="Lin W."/>
            <person name="Duan Y."/>
            <person name="Cao H."/>
            <person name="Xiong S."/>
            <person name="Wang X."/>
            <person name="Wei L."/>
            <person name="Li C."/>
            <person name="Ma Q."/>
            <person name="Ju M."/>
            <person name="Zhao R."/>
            <person name="Li G."/>
            <person name="Mu C."/>
            <person name="Tian Q."/>
            <person name="Mei H."/>
            <person name="Zhang T."/>
            <person name="Gao T."/>
            <person name="Zhang H."/>
        </authorList>
    </citation>
    <scope>NUCLEOTIDE SEQUENCE</scope>
    <source>
        <strain evidence="3">G02</strain>
    </source>
</reference>
<dbReference type="GO" id="GO:0005524">
    <property type="term" value="F:ATP binding"/>
    <property type="evidence" value="ECO:0007669"/>
    <property type="project" value="UniProtKB-KW"/>
</dbReference>
<dbReference type="PANTHER" id="PTHR10457">
    <property type="entry name" value="MEVALONATE KINASE/GALACTOKINASE"/>
    <property type="match status" value="1"/>
</dbReference>
<evidence type="ECO:0000256" key="1">
    <source>
        <dbReference type="ARBA" id="ARBA00022741"/>
    </source>
</evidence>
<dbReference type="AlphaFoldDB" id="A0AAW2J1E5"/>
<evidence type="ECO:0000313" key="3">
    <source>
        <dbReference type="EMBL" id="KAL0288195.1"/>
    </source>
</evidence>
<reference evidence="3" key="1">
    <citation type="submission" date="2020-06" db="EMBL/GenBank/DDBJ databases">
        <authorList>
            <person name="Li T."/>
            <person name="Hu X."/>
            <person name="Zhang T."/>
            <person name="Song X."/>
            <person name="Zhang H."/>
            <person name="Dai N."/>
            <person name="Sheng W."/>
            <person name="Hou X."/>
            <person name="Wei L."/>
        </authorList>
    </citation>
    <scope>NUCLEOTIDE SEQUENCE</scope>
    <source>
        <strain evidence="3">G02</strain>
        <tissue evidence="3">Leaf</tissue>
    </source>
</reference>
<dbReference type="Gene3D" id="3.30.230.10">
    <property type="match status" value="1"/>
</dbReference>
<keyword evidence="2" id="KW-0067">ATP-binding</keyword>